<evidence type="ECO:0000256" key="4">
    <source>
        <dbReference type="SAM" id="Phobius"/>
    </source>
</evidence>
<gene>
    <name evidence="6" type="ORF">FAM09_28390</name>
</gene>
<evidence type="ECO:0000256" key="3">
    <source>
        <dbReference type="ARBA" id="ARBA00023136"/>
    </source>
</evidence>
<sequence length="424" mass="47606">MSSGYIKYNIMKVAFGEQINEALLQHERRRTMILIVLFAVGIGYRFLDLFVLKTTDPDTPTTTFGVTWLFPVTILLFEVVSFLIITKHLRSNQKTLPLAARYVNTIIEVCLPSCMIFIIAKQYPQFNVLNSPVVYIYFVFVILSTLRLNFWLSFFCGALAAASYVTFSYFIYKHFYASDGVKATILLFSGIAAGLVARQIRKGIDNLLKESEKRHLVEDLFGQQISMEIAEKMLEQDGKLESKRMRVAIMFIDIRNFTQFAADKHPEEIVQYQNAFFKIVIDSVTRYNGIINQFLGDGCMVTFGAPVELNNPAQYAVQAGLMLLDELNKVSANGGMPVTKIGVGIHTGEVVTGNIGTAKRRQYSITGSVVILASRIEQLNKQFGSQLLVSEEVIQSIDINTAPTCFGYVALKGWHKPVSVYKLA</sequence>
<dbReference type="CDD" id="cd07302">
    <property type="entry name" value="CHD"/>
    <property type="match status" value="1"/>
</dbReference>
<comment type="caution">
    <text evidence="6">The sequence shown here is derived from an EMBL/GenBank/DDBJ whole genome shotgun (WGS) entry which is preliminary data.</text>
</comment>
<dbReference type="PROSITE" id="PS50125">
    <property type="entry name" value="GUANYLATE_CYCLASE_2"/>
    <property type="match status" value="1"/>
</dbReference>
<dbReference type="GO" id="GO:0035556">
    <property type="term" value="P:intracellular signal transduction"/>
    <property type="evidence" value="ECO:0007669"/>
    <property type="project" value="InterPro"/>
</dbReference>
<dbReference type="PANTHER" id="PTHR43081:SF17">
    <property type="entry name" value="BLL5647 PROTEIN"/>
    <property type="match status" value="1"/>
</dbReference>
<evidence type="ECO:0000313" key="6">
    <source>
        <dbReference type="EMBL" id="THU31547.1"/>
    </source>
</evidence>
<feature type="transmembrane region" description="Helical" evidence="4">
    <location>
        <begin position="64"/>
        <end position="86"/>
    </location>
</feature>
<dbReference type="Proteomes" id="UP000306918">
    <property type="component" value="Unassembled WGS sequence"/>
</dbReference>
<dbReference type="AlphaFoldDB" id="A0A4S8HA46"/>
<comment type="subcellular location">
    <subcellularLocation>
        <location evidence="1">Cell membrane</location>
        <topology evidence="1">Multi-pass membrane protein</topology>
    </subcellularLocation>
</comment>
<feature type="domain" description="Guanylate cyclase" evidence="5">
    <location>
        <begin position="248"/>
        <end position="377"/>
    </location>
</feature>
<keyword evidence="7" id="KW-1185">Reference proteome</keyword>
<keyword evidence="2" id="KW-1003">Cell membrane</keyword>
<dbReference type="InterPro" id="IPR001054">
    <property type="entry name" value="A/G_cyclase"/>
</dbReference>
<reference evidence="6 7" key="1">
    <citation type="submission" date="2019-04" db="EMBL/GenBank/DDBJ databases">
        <title>Niastella caeni sp. nov., isolated from activated sludge.</title>
        <authorList>
            <person name="Sheng M."/>
        </authorList>
    </citation>
    <scope>NUCLEOTIDE SEQUENCE [LARGE SCALE GENOMIC DNA]</scope>
    <source>
        <strain evidence="6 7">HX-2-15</strain>
    </source>
</reference>
<dbReference type="EMBL" id="STFF01000013">
    <property type="protein sequence ID" value="THU31547.1"/>
    <property type="molecule type" value="Genomic_DNA"/>
</dbReference>
<dbReference type="OrthoDB" id="341967at2"/>
<feature type="transmembrane region" description="Helical" evidence="4">
    <location>
        <begin position="150"/>
        <end position="171"/>
    </location>
</feature>
<evidence type="ECO:0000256" key="2">
    <source>
        <dbReference type="ARBA" id="ARBA00022475"/>
    </source>
</evidence>
<evidence type="ECO:0000313" key="7">
    <source>
        <dbReference type="Proteomes" id="UP000306918"/>
    </source>
</evidence>
<dbReference type="GO" id="GO:0006171">
    <property type="term" value="P:cAMP biosynthetic process"/>
    <property type="evidence" value="ECO:0007669"/>
    <property type="project" value="TreeGrafter"/>
</dbReference>
<feature type="transmembrane region" description="Helical" evidence="4">
    <location>
        <begin position="98"/>
        <end position="120"/>
    </location>
</feature>
<evidence type="ECO:0000256" key="1">
    <source>
        <dbReference type="ARBA" id="ARBA00004651"/>
    </source>
</evidence>
<feature type="transmembrane region" description="Helical" evidence="4">
    <location>
        <begin position="32"/>
        <end position="52"/>
    </location>
</feature>
<dbReference type="SUPFAM" id="SSF55073">
    <property type="entry name" value="Nucleotide cyclase"/>
    <property type="match status" value="1"/>
</dbReference>
<evidence type="ECO:0000259" key="5">
    <source>
        <dbReference type="PROSITE" id="PS50125"/>
    </source>
</evidence>
<accession>A0A4S8HA46</accession>
<dbReference type="GO" id="GO:0004016">
    <property type="term" value="F:adenylate cyclase activity"/>
    <property type="evidence" value="ECO:0007669"/>
    <property type="project" value="UniProtKB-ARBA"/>
</dbReference>
<protein>
    <submittedName>
        <fullName evidence="6">Adenylate/guanylate cyclase domain-containing protein</fullName>
    </submittedName>
</protein>
<feature type="transmembrane region" description="Helical" evidence="4">
    <location>
        <begin position="126"/>
        <end position="143"/>
    </location>
</feature>
<name>A0A4S8HA46_9BACT</name>
<dbReference type="Pfam" id="PF00211">
    <property type="entry name" value="Guanylate_cyc"/>
    <property type="match status" value="1"/>
</dbReference>
<keyword evidence="4" id="KW-1133">Transmembrane helix</keyword>
<proteinExistence type="predicted"/>
<dbReference type="InterPro" id="IPR029787">
    <property type="entry name" value="Nucleotide_cyclase"/>
</dbReference>
<keyword evidence="3 4" id="KW-0472">Membrane</keyword>
<dbReference type="InterPro" id="IPR050697">
    <property type="entry name" value="Adenylyl/Guanylyl_Cyclase_3/4"/>
</dbReference>
<organism evidence="6 7">
    <name type="scientific">Niastella caeni</name>
    <dbReference type="NCBI Taxonomy" id="2569763"/>
    <lineage>
        <taxon>Bacteria</taxon>
        <taxon>Pseudomonadati</taxon>
        <taxon>Bacteroidota</taxon>
        <taxon>Chitinophagia</taxon>
        <taxon>Chitinophagales</taxon>
        <taxon>Chitinophagaceae</taxon>
        <taxon>Niastella</taxon>
    </lineage>
</organism>
<dbReference type="Gene3D" id="3.30.70.1230">
    <property type="entry name" value="Nucleotide cyclase"/>
    <property type="match status" value="1"/>
</dbReference>
<dbReference type="PANTHER" id="PTHR43081">
    <property type="entry name" value="ADENYLATE CYCLASE, TERMINAL-DIFFERENTIATION SPECIFIC-RELATED"/>
    <property type="match status" value="1"/>
</dbReference>
<dbReference type="SMART" id="SM00044">
    <property type="entry name" value="CYCc"/>
    <property type="match status" value="1"/>
</dbReference>
<keyword evidence="4" id="KW-0812">Transmembrane</keyword>
<dbReference type="GO" id="GO:0005886">
    <property type="term" value="C:plasma membrane"/>
    <property type="evidence" value="ECO:0007669"/>
    <property type="project" value="UniProtKB-SubCell"/>
</dbReference>